<evidence type="ECO:0000256" key="3">
    <source>
        <dbReference type="ARBA" id="ARBA00023125"/>
    </source>
</evidence>
<dbReference type="InterPro" id="IPR039538">
    <property type="entry name" value="BetI_C"/>
</dbReference>
<dbReference type="InterPro" id="IPR036271">
    <property type="entry name" value="Tet_transcr_reg_TetR-rel_C_sf"/>
</dbReference>
<keyword evidence="1" id="KW-0678">Repressor</keyword>
<dbReference type="EMBL" id="CP074132">
    <property type="protein sequence ID" value="QUX31444.1"/>
    <property type="molecule type" value="Genomic_DNA"/>
</dbReference>
<dbReference type="InterPro" id="IPR009057">
    <property type="entry name" value="Homeodomain-like_sf"/>
</dbReference>
<evidence type="ECO:0000313" key="7">
    <source>
        <dbReference type="EMBL" id="QUX31444.1"/>
    </source>
</evidence>
<sequence>MPKRVDPDVRREEVADAVIEEIAAHGLRSVTLARIAARSGFAIGSIRHYFGDALSEVMRFTLSVLIQRAQNRAPQLSSDPAIRIVDLITFTAPTTEQELKENTALVEYRVLGRTDPEIGAEIAATSVAAGTAIRSILREVLADRAIDEEALQREASLLVTLVEGFSLSASLRSAPLQESDVRAVVTSTVQRLRDAYPHVNGTASNP</sequence>
<keyword evidence="2" id="KW-0805">Transcription regulation</keyword>
<accession>A0ABX8CAH2</accession>
<name>A0ABX8CAH2_9ACTN</name>
<evidence type="ECO:0000256" key="1">
    <source>
        <dbReference type="ARBA" id="ARBA00022491"/>
    </source>
</evidence>
<dbReference type="Pfam" id="PF13977">
    <property type="entry name" value="TetR_C_6"/>
    <property type="match status" value="1"/>
</dbReference>
<evidence type="ECO:0000313" key="8">
    <source>
        <dbReference type="Proteomes" id="UP000678016"/>
    </source>
</evidence>
<dbReference type="RefSeq" id="WP_047867555.1">
    <property type="nucleotide sequence ID" value="NZ_CP074132.1"/>
</dbReference>
<evidence type="ECO:0000256" key="2">
    <source>
        <dbReference type="ARBA" id="ARBA00023015"/>
    </source>
</evidence>
<feature type="domain" description="BetI-type transcriptional repressor C-terminal" evidence="6">
    <location>
        <begin position="83"/>
        <end position="192"/>
    </location>
</feature>
<evidence type="ECO:0000259" key="6">
    <source>
        <dbReference type="Pfam" id="PF13977"/>
    </source>
</evidence>
<dbReference type="InterPro" id="IPR001647">
    <property type="entry name" value="HTH_TetR"/>
</dbReference>
<keyword evidence="3" id="KW-0238">DNA-binding</keyword>
<dbReference type="Proteomes" id="UP000678016">
    <property type="component" value="Chromosome"/>
</dbReference>
<evidence type="ECO:0000256" key="4">
    <source>
        <dbReference type="ARBA" id="ARBA00023163"/>
    </source>
</evidence>
<dbReference type="Pfam" id="PF00440">
    <property type="entry name" value="TetR_N"/>
    <property type="match status" value="1"/>
</dbReference>
<organism evidence="7 8">
    <name type="scientific">Nocardiopsis akebiae</name>
    <dbReference type="NCBI Taxonomy" id="2831968"/>
    <lineage>
        <taxon>Bacteria</taxon>
        <taxon>Bacillati</taxon>
        <taxon>Actinomycetota</taxon>
        <taxon>Actinomycetes</taxon>
        <taxon>Streptosporangiales</taxon>
        <taxon>Nocardiopsidaceae</taxon>
        <taxon>Nocardiopsis</taxon>
    </lineage>
</organism>
<keyword evidence="4" id="KW-0804">Transcription</keyword>
<evidence type="ECO:0000259" key="5">
    <source>
        <dbReference type="Pfam" id="PF00440"/>
    </source>
</evidence>
<proteinExistence type="predicted"/>
<dbReference type="Gene3D" id="1.10.357.10">
    <property type="entry name" value="Tetracycline Repressor, domain 2"/>
    <property type="match status" value="1"/>
</dbReference>
<dbReference type="SUPFAM" id="SSF46689">
    <property type="entry name" value="Homeodomain-like"/>
    <property type="match status" value="1"/>
</dbReference>
<gene>
    <name evidence="7" type="ORF">KGD83_13695</name>
</gene>
<keyword evidence="8" id="KW-1185">Reference proteome</keyword>
<protein>
    <submittedName>
        <fullName evidence="7">TetR/AcrR family transcriptional regulator</fullName>
    </submittedName>
</protein>
<dbReference type="SUPFAM" id="SSF48498">
    <property type="entry name" value="Tetracyclin repressor-like, C-terminal domain"/>
    <property type="match status" value="1"/>
</dbReference>
<reference evidence="8" key="1">
    <citation type="submission" date="2021-05" db="EMBL/GenBank/DDBJ databases">
        <title>Direct Submission.</title>
        <authorList>
            <person name="Li K."/>
            <person name="Gao J."/>
        </authorList>
    </citation>
    <scope>NUCLEOTIDE SEQUENCE [LARGE SCALE GENOMIC DNA]</scope>
    <source>
        <strain evidence="8">HDS12</strain>
    </source>
</reference>
<feature type="domain" description="HTH tetR-type" evidence="5">
    <location>
        <begin position="16"/>
        <end position="51"/>
    </location>
</feature>